<dbReference type="AlphaFoldDB" id="A0A933IFN0"/>
<dbReference type="Gene3D" id="2.130.10.10">
    <property type="entry name" value="YVTN repeat-like/Quinoprotein amine dehydrogenase"/>
    <property type="match status" value="1"/>
</dbReference>
<dbReference type="SUPFAM" id="SSF110296">
    <property type="entry name" value="Oligoxyloglucan reducing end-specific cellobiohydrolase"/>
    <property type="match status" value="1"/>
</dbReference>
<evidence type="ECO:0008006" key="3">
    <source>
        <dbReference type="Google" id="ProtNLM"/>
    </source>
</evidence>
<name>A0A933IFN0_UNCT6</name>
<protein>
    <recommendedName>
        <fullName evidence="3">Photosynthesis system II assembly factor Ycf48/Hcf136-like domain-containing protein</fullName>
    </recommendedName>
</protein>
<evidence type="ECO:0000313" key="1">
    <source>
        <dbReference type="EMBL" id="MBI4727553.1"/>
    </source>
</evidence>
<dbReference type="Proteomes" id="UP000736328">
    <property type="component" value="Unassembled WGS sequence"/>
</dbReference>
<organism evidence="1 2">
    <name type="scientific">candidate division TA06 bacterium</name>
    <dbReference type="NCBI Taxonomy" id="2250710"/>
    <lineage>
        <taxon>Bacteria</taxon>
        <taxon>Bacteria division TA06</taxon>
    </lineage>
</organism>
<gene>
    <name evidence="1" type="ORF">HY768_10130</name>
</gene>
<feature type="non-terminal residue" evidence="1">
    <location>
        <position position="307"/>
    </location>
</feature>
<sequence length="307" mass="32947">MSKRFLGFMAAVLCLIGVTAAWGQTYIYSVPINPWDKEYTGAVRGISEGGNWAVGAGGLVLRKSGTTWNTVDLGLAEYDLNAVRFVGSYGWIVGEKKAAPNKYEGVLRRTTNGGTSWLIVSMPALPAGTAFKDISFASNGTGFIACGNGRVLKSTDRGANWTENIPFPLSGGDSYRWYQSVYTPDGVKVRLTADNVGTVDSTLGGGVWSSRVVKTLPDGYYTWPANTNIPNLALAPGRMGVNNWNQYIVPLNHGYVEKFGALSQPGPKSIWFPAADSVYVAGSDGELLNTWYFGNTADLCGITHLDG</sequence>
<comment type="caution">
    <text evidence="1">The sequence shown here is derived from an EMBL/GenBank/DDBJ whole genome shotgun (WGS) entry which is preliminary data.</text>
</comment>
<accession>A0A933IFN0</accession>
<evidence type="ECO:0000313" key="2">
    <source>
        <dbReference type="Proteomes" id="UP000736328"/>
    </source>
</evidence>
<proteinExistence type="predicted"/>
<dbReference type="InterPro" id="IPR015943">
    <property type="entry name" value="WD40/YVTN_repeat-like_dom_sf"/>
</dbReference>
<dbReference type="EMBL" id="JACQXR010000136">
    <property type="protein sequence ID" value="MBI4727553.1"/>
    <property type="molecule type" value="Genomic_DNA"/>
</dbReference>
<reference evidence="1" key="1">
    <citation type="submission" date="2020-07" db="EMBL/GenBank/DDBJ databases">
        <title>Huge and variable diversity of episymbiotic CPR bacteria and DPANN archaea in groundwater ecosystems.</title>
        <authorList>
            <person name="He C.Y."/>
            <person name="Keren R."/>
            <person name="Whittaker M."/>
            <person name="Farag I.F."/>
            <person name="Doudna J."/>
            <person name="Cate J.H.D."/>
            <person name="Banfield J.F."/>
        </authorList>
    </citation>
    <scope>NUCLEOTIDE SEQUENCE</scope>
    <source>
        <strain evidence="1">NC_groundwater_1520_Pr4_B-0.1um_53_5</strain>
    </source>
</reference>